<gene>
    <name evidence="2" type="ORF">J2Z35_000923</name>
</gene>
<feature type="transmembrane region" description="Helical" evidence="1">
    <location>
        <begin position="41"/>
        <end position="58"/>
    </location>
</feature>
<feature type="transmembrane region" description="Helical" evidence="1">
    <location>
        <begin position="89"/>
        <end position="106"/>
    </location>
</feature>
<keyword evidence="2" id="KW-0436">Ligase</keyword>
<feature type="transmembrane region" description="Helical" evidence="1">
    <location>
        <begin position="115"/>
        <end position="137"/>
    </location>
</feature>
<dbReference type="InterPro" id="IPR051533">
    <property type="entry name" value="WaaL-like"/>
</dbReference>
<feature type="transmembrane region" description="Helical" evidence="1">
    <location>
        <begin position="319"/>
        <end position="342"/>
    </location>
</feature>
<sequence>MSKIKKNNDLKDKKKIKTNLSVNTETNVSNKNIFKNIFKDIFPILPLIILVFFLPFVIRLKLIPLEGPFYDYWTGERVNADFFTYYKKIFIYLVTIWTMIHTFFFTKKIKRTKAYYFMGGYALLVILSTTFSDYPQIALHGFNERHEGMWIVLCYILLIFSTINLVTKESQIKALIYSLGISGGVISLIAIFQFFGMDIFDTELMTNLMIPREIISRLEEISIKFGEGYSYGVFYNPNYLGGYISLYAPLMFTYMIYTKNLKEKIVFGILSFLSILALLFSRSEAGVLGTLISLIIIIFFFVIKHLIHNKSKDEYNRAMLKGVIPIALITTIATLLISYIPMSTNPLARIRNEAFELLGGDAEKLNYREIGPLNNIFINEDGEAEIKINNQEIMITSNGTNVILSDFENEEIYNRPISEKVENLSVGAEKYENLLITTYVSNSEDISSIELNFVDYGNMKLYFMIRGNDISISNSTFRDIEITEAPYIGFHGKGQLGSNRGYIWSRSFPLLFDNLLIGSGQDTFITQFPQYDIYAKQVEVGPAYWQIWEIVDKPHSLYLQIGIHSGILALIIFIVGIGISIFNGIKLYLIKNDFYSLALSSSILGFLISSIFNDSIIAITPIVMILLGLLISRNISLKDEI</sequence>
<feature type="transmembrane region" description="Helical" evidence="1">
    <location>
        <begin position="287"/>
        <end position="307"/>
    </location>
</feature>
<dbReference type="PANTHER" id="PTHR37422:SF13">
    <property type="entry name" value="LIPOPOLYSACCHARIDE BIOSYNTHESIS PROTEIN PA4999-RELATED"/>
    <property type="match status" value="1"/>
</dbReference>
<name>A0ABS4KH74_9FIRM</name>
<evidence type="ECO:0000313" key="2">
    <source>
        <dbReference type="EMBL" id="MBP2027129.1"/>
    </source>
</evidence>
<feature type="transmembrane region" description="Helical" evidence="1">
    <location>
        <begin position="594"/>
        <end position="612"/>
    </location>
</feature>
<keyword evidence="3" id="KW-1185">Reference proteome</keyword>
<feature type="transmembrane region" description="Helical" evidence="1">
    <location>
        <begin position="149"/>
        <end position="167"/>
    </location>
</feature>
<reference evidence="2 3" key="1">
    <citation type="submission" date="2021-03" db="EMBL/GenBank/DDBJ databases">
        <title>Genomic Encyclopedia of Type Strains, Phase IV (KMG-IV): sequencing the most valuable type-strain genomes for metagenomic binning, comparative biology and taxonomic classification.</title>
        <authorList>
            <person name="Goeker M."/>
        </authorList>
    </citation>
    <scope>NUCLEOTIDE SEQUENCE [LARGE SCALE GENOMIC DNA]</scope>
    <source>
        <strain evidence="2 3">DSM 27512</strain>
    </source>
</reference>
<feature type="transmembrane region" description="Helical" evidence="1">
    <location>
        <begin position="264"/>
        <end position="281"/>
    </location>
</feature>
<dbReference type="PANTHER" id="PTHR37422">
    <property type="entry name" value="TEICHURONIC ACID BIOSYNTHESIS PROTEIN TUAE"/>
    <property type="match status" value="1"/>
</dbReference>
<comment type="caution">
    <text evidence="2">The sequence shown here is derived from an EMBL/GenBank/DDBJ whole genome shotgun (WGS) entry which is preliminary data.</text>
</comment>
<dbReference type="RefSeq" id="WP_209659873.1">
    <property type="nucleotide sequence ID" value="NZ_JAGGLI010000007.1"/>
</dbReference>
<dbReference type="GO" id="GO:0016874">
    <property type="term" value="F:ligase activity"/>
    <property type="evidence" value="ECO:0007669"/>
    <property type="project" value="UniProtKB-KW"/>
</dbReference>
<feature type="transmembrane region" description="Helical" evidence="1">
    <location>
        <begin position="239"/>
        <end position="257"/>
    </location>
</feature>
<keyword evidence="1" id="KW-0812">Transmembrane</keyword>
<organism evidence="2 3">
    <name type="scientific">Acetoanaerobium pronyense</name>
    <dbReference type="NCBI Taxonomy" id="1482736"/>
    <lineage>
        <taxon>Bacteria</taxon>
        <taxon>Bacillati</taxon>
        <taxon>Bacillota</taxon>
        <taxon>Clostridia</taxon>
        <taxon>Peptostreptococcales</taxon>
        <taxon>Filifactoraceae</taxon>
        <taxon>Acetoanaerobium</taxon>
    </lineage>
</organism>
<feature type="transmembrane region" description="Helical" evidence="1">
    <location>
        <begin position="557"/>
        <end position="582"/>
    </location>
</feature>
<protein>
    <submittedName>
        <fullName evidence="2">O-antigen ligase</fullName>
    </submittedName>
</protein>
<proteinExistence type="predicted"/>
<keyword evidence="1" id="KW-1133">Transmembrane helix</keyword>
<evidence type="ECO:0000313" key="3">
    <source>
        <dbReference type="Proteomes" id="UP001314903"/>
    </source>
</evidence>
<accession>A0ABS4KH74</accession>
<dbReference type="EMBL" id="JAGGLI010000007">
    <property type="protein sequence ID" value="MBP2027129.1"/>
    <property type="molecule type" value="Genomic_DNA"/>
</dbReference>
<dbReference type="Proteomes" id="UP001314903">
    <property type="component" value="Unassembled WGS sequence"/>
</dbReference>
<feature type="transmembrane region" description="Helical" evidence="1">
    <location>
        <begin position="618"/>
        <end position="636"/>
    </location>
</feature>
<evidence type="ECO:0000256" key="1">
    <source>
        <dbReference type="SAM" id="Phobius"/>
    </source>
</evidence>
<feature type="transmembrane region" description="Helical" evidence="1">
    <location>
        <begin position="174"/>
        <end position="195"/>
    </location>
</feature>
<keyword evidence="1" id="KW-0472">Membrane</keyword>